<dbReference type="KEGG" id="lcre:Pla8534_41950"/>
<keyword evidence="4" id="KW-1185">Reference proteome</keyword>
<dbReference type="Pfam" id="PF01841">
    <property type="entry name" value="Transglut_core"/>
    <property type="match status" value="1"/>
</dbReference>
<evidence type="ECO:0000313" key="4">
    <source>
        <dbReference type="Proteomes" id="UP000317648"/>
    </source>
</evidence>
<dbReference type="SMART" id="SM00460">
    <property type="entry name" value="TGc"/>
    <property type="match status" value="1"/>
</dbReference>
<feature type="signal peptide" evidence="1">
    <location>
        <begin position="1"/>
        <end position="23"/>
    </location>
</feature>
<evidence type="ECO:0000256" key="1">
    <source>
        <dbReference type="SAM" id="SignalP"/>
    </source>
</evidence>
<reference evidence="3 4" key="1">
    <citation type="submission" date="2019-02" db="EMBL/GenBank/DDBJ databases">
        <title>Deep-cultivation of Planctomycetes and their phenomic and genomic characterization uncovers novel biology.</title>
        <authorList>
            <person name="Wiegand S."/>
            <person name="Jogler M."/>
            <person name="Boedeker C."/>
            <person name="Pinto D."/>
            <person name="Vollmers J."/>
            <person name="Rivas-Marin E."/>
            <person name="Kohn T."/>
            <person name="Peeters S.H."/>
            <person name="Heuer A."/>
            <person name="Rast P."/>
            <person name="Oberbeckmann S."/>
            <person name="Bunk B."/>
            <person name="Jeske O."/>
            <person name="Meyerdierks A."/>
            <person name="Storesund J.E."/>
            <person name="Kallscheuer N."/>
            <person name="Luecker S."/>
            <person name="Lage O.M."/>
            <person name="Pohl T."/>
            <person name="Merkel B.J."/>
            <person name="Hornburger P."/>
            <person name="Mueller R.-W."/>
            <person name="Bruemmer F."/>
            <person name="Labrenz M."/>
            <person name="Spormann A.M."/>
            <person name="Op den Camp H."/>
            <person name="Overmann J."/>
            <person name="Amann R."/>
            <person name="Jetten M.S.M."/>
            <person name="Mascher T."/>
            <person name="Medema M.H."/>
            <person name="Devos D.P."/>
            <person name="Kaster A.-K."/>
            <person name="Ovreas L."/>
            <person name="Rohde M."/>
            <person name="Galperin M.Y."/>
            <person name="Jogler C."/>
        </authorList>
    </citation>
    <scope>NUCLEOTIDE SEQUENCE [LARGE SCALE GENOMIC DNA]</scope>
    <source>
        <strain evidence="3 4">Pla85_3_4</strain>
    </source>
</reference>
<dbReference type="InterPro" id="IPR002931">
    <property type="entry name" value="Transglutaminase-like"/>
</dbReference>
<dbReference type="PANTHER" id="PTHR38339:SF1">
    <property type="entry name" value="TRANSGLUTAMINASE-LIKE DOMAIN-CONTAINING PROTEIN"/>
    <property type="match status" value="1"/>
</dbReference>
<gene>
    <name evidence="3" type="ORF">Pla8534_41950</name>
</gene>
<dbReference type="Gene3D" id="3.10.620.30">
    <property type="match status" value="1"/>
</dbReference>
<dbReference type="InterPro" id="IPR038765">
    <property type="entry name" value="Papain-like_cys_pep_sf"/>
</dbReference>
<sequence precursor="true">MRVRLTVGSLLLMLLGWCGHVTAAEPDASPLDPHQAYQARRLDPVTYEVDFTVVVTAPYHTKKLKVWLPLPTTDAAQEVKGSKLTTFPTRVEPQIGTEPVFGNRFAYFEFDHPQGGQLIRHRFQVKVWELRWDIDPQKVQAVDEWPTAFAPYLRGEGQAVVVNEGVTQLLDKIVPQRTSGYQDLSTVMQWVDSNFIYDHGKSSLQASSVHALETRRGHCSDYHGFCAAMGRALGYPARVTYGINPFPKNSPSHCKLEVFLPPYGWVSFDVSETQKLAALIREDGSLSDESRQELLRSASRRLLSGYRDNTWFLQTRGSDYDLVPAASQKVAVIRTIYAEADGEPLPEPDPAAADQREFSWMTIHKYVPDREIVYPFKNWSRLASPSQANPPAVDADHQ</sequence>
<protein>
    <submittedName>
        <fullName evidence="3">Transglutaminase-like superfamily protein</fullName>
    </submittedName>
</protein>
<dbReference type="RefSeq" id="WP_197442421.1">
    <property type="nucleotide sequence ID" value="NZ_CP036433.1"/>
</dbReference>
<dbReference type="EMBL" id="CP036433">
    <property type="protein sequence ID" value="QDU96375.1"/>
    <property type="molecule type" value="Genomic_DNA"/>
</dbReference>
<keyword evidence="1" id="KW-0732">Signal</keyword>
<dbReference type="PANTHER" id="PTHR38339">
    <property type="entry name" value="TRANSGLUTAMINASE DOMAIN PROTEIN"/>
    <property type="match status" value="1"/>
</dbReference>
<evidence type="ECO:0000313" key="3">
    <source>
        <dbReference type="EMBL" id="QDU96375.1"/>
    </source>
</evidence>
<dbReference type="SUPFAM" id="SSF54001">
    <property type="entry name" value="Cysteine proteinases"/>
    <property type="match status" value="1"/>
</dbReference>
<dbReference type="Proteomes" id="UP000317648">
    <property type="component" value="Chromosome"/>
</dbReference>
<organism evidence="3 4">
    <name type="scientific">Lignipirellula cremea</name>
    <dbReference type="NCBI Taxonomy" id="2528010"/>
    <lineage>
        <taxon>Bacteria</taxon>
        <taxon>Pseudomonadati</taxon>
        <taxon>Planctomycetota</taxon>
        <taxon>Planctomycetia</taxon>
        <taxon>Pirellulales</taxon>
        <taxon>Pirellulaceae</taxon>
        <taxon>Lignipirellula</taxon>
    </lineage>
</organism>
<evidence type="ECO:0000259" key="2">
    <source>
        <dbReference type="SMART" id="SM00460"/>
    </source>
</evidence>
<name>A0A518DX12_9BACT</name>
<feature type="chain" id="PRO_5021776323" evidence="1">
    <location>
        <begin position="24"/>
        <end position="398"/>
    </location>
</feature>
<dbReference type="AlphaFoldDB" id="A0A518DX12"/>
<accession>A0A518DX12</accession>
<proteinExistence type="predicted"/>
<feature type="domain" description="Transglutaminase-like" evidence="2">
    <location>
        <begin position="211"/>
        <end position="272"/>
    </location>
</feature>